<name>A0A8T3BZ80_DENNO</name>
<organism evidence="1 2">
    <name type="scientific">Dendrobium nobile</name>
    <name type="common">Orchid</name>
    <dbReference type="NCBI Taxonomy" id="94219"/>
    <lineage>
        <taxon>Eukaryota</taxon>
        <taxon>Viridiplantae</taxon>
        <taxon>Streptophyta</taxon>
        <taxon>Embryophyta</taxon>
        <taxon>Tracheophyta</taxon>
        <taxon>Spermatophyta</taxon>
        <taxon>Magnoliopsida</taxon>
        <taxon>Liliopsida</taxon>
        <taxon>Asparagales</taxon>
        <taxon>Orchidaceae</taxon>
        <taxon>Epidendroideae</taxon>
        <taxon>Malaxideae</taxon>
        <taxon>Dendrobiinae</taxon>
        <taxon>Dendrobium</taxon>
    </lineage>
</organism>
<comment type="caution">
    <text evidence="1">The sequence shown here is derived from an EMBL/GenBank/DDBJ whole genome shotgun (WGS) entry which is preliminary data.</text>
</comment>
<sequence length="84" mass="10344">MNIPVHHFYWHHHGLCFINECQRLDSFDFKMKLSYHKKKLIIQYLVQCRYLLSRVNVLVSAYVKEDIDRPKKIWLESIKNTIFY</sequence>
<keyword evidence="2" id="KW-1185">Reference proteome</keyword>
<gene>
    <name evidence="1" type="ORF">KFK09_004804</name>
</gene>
<dbReference type="AlphaFoldDB" id="A0A8T3BZ80"/>
<reference evidence="1" key="1">
    <citation type="journal article" date="2022" name="Front. Genet.">
        <title>Chromosome-Scale Assembly of the Dendrobium nobile Genome Provides Insights Into the Molecular Mechanism of the Biosynthesis of the Medicinal Active Ingredient of Dendrobium.</title>
        <authorList>
            <person name="Xu Q."/>
            <person name="Niu S.-C."/>
            <person name="Li K.-L."/>
            <person name="Zheng P.-J."/>
            <person name="Zhang X.-J."/>
            <person name="Jia Y."/>
            <person name="Liu Y."/>
            <person name="Niu Y.-X."/>
            <person name="Yu L.-H."/>
            <person name="Chen D.-F."/>
            <person name="Zhang G.-Q."/>
        </authorList>
    </citation>
    <scope>NUCLEOTIDE SEQUENCE</scope>
    <source>
        <tissue evidence="1">Leaf</tissue>
    </source>
</reference>
<dbReference type="EMBL" id="JAGYWB010000005">
    <property type="protein sequence ID" value="KAI0522425.1"/>
    <property type="molecule type" value="Genomic_DNA"/>
</dbReference>
<proteinExistence type="predicted"/>
<protein>
    <submittedName>
        <fullName evidence="1">Uncharacterized protein</fullName>
    </submittedName>
</protein>
<dbReference type="Proteomes" id="UP000829196">
    <property type="component" value="Unassembled WGS sequence"/>
</dbReference>
<evidence type="ECO:0000313" key="2">
    <source>
        <dbReference type="Proteomes" id="UP000829196"/>
    </source>
</evidence>
<evidence type="ECO:0000313" key="1">
    <source>
        <dbReference type="EMBL" id="KAI0522425.1"/>
    </source>
</evidence>
<accession>A0A8T3BZ80</accession>